<name>A0A3B6HS45_WHEAT</name>
<dbReference type="Gramene" id="TraesCLE_scaffold_000202_01G000100.1">
    <property type="protein sequence ID" value="TraesCLE_scaffold_000202_01G000100.1"/>
    <property type="gene ID" value="TraesCLE_scaffold_000202_01G000100"/>
</dbReference>
<dbReference type="Gramene" id="TraesLAC4A03G02011280.1">
    <property type="protein sequence ID" value="TraesLAC4A03G02011280.1.CDS1"/>
    <property type="gene ID" value="TraesLAC4A03G02011280"/>
</dbReference>
<dbReference type="Gramene" id="TraesWEE_scaffold_000179_01G000100.1">
    <property type="protein sequence ID" value="TraesWEE_scaffold_000179_01G000100.1"/>
    <property type="gene ID" value="TraesWEE_scaffold_000179_01G000100"/>
</dbReference>
<accession>A0A3B6HS45</accession>
<dbReference type="Gramene" id="TraesROB_scaffold_000305_01G000100.1">
    <property type="protein sequence ID" value="TraesROB_scaffold_000305_01G000100.1"/>
    <property type="gene ID" value="TraesROB_scaffold_000305_01G000100"/>
</dbReference>
<dbReference type="Gramene" id="TraesRN4A0100309800.1">
    <property type="protein sequence ID" value="TraesRN4A0100309800.1"/>
    <property type="gene ID" value="TraesRN4A0100309800"/>
</dbReference>
<keyword evidence="3" id="KW-1185">Reference proteome</keyword>
<evidence type="ECO:0000313" key="2">
    <source>
        <dbReference type="EnsemblPlants" id="TraesCS4A02G138600.1.cds1"/>
    </source>
</evidence>
<dbReference type="Gramene" id="TraesJUL4A03G02076420.1">
    <property type="protein sequence ID" value="TraesJUL4A03G02076420.1.CDS1"/>
    <property type="gene ID" value="TraesJUL4A03G02076420"/>
</dbReference>
<dbReference type="Gramene" id="TraesLDM4A03G02056360.1">
    <property type="protein sequence ID" value="TraesLDM4A03G02056360.1.CDS1"/>
    <property type="gene ID" value="TraesLDM4A03G02056360"/>
</dbReference>
<dbReference type="Gramene" id="TraesCAD_scaffold_020878_01G000100.1">
    <property type="protein sequence ID" value="TraesCAD_scaffold_020878_01G000100.1"/>
    <property type="gene ID" value="TraesCAD_scaffold_020878_01G000100"/>
</dbReference>
<sequence>MAAHGGGCELLRRGRRGQPGGPPNGAGEVDAVNGKSSNMTKRMASDLAQNKGGGAPARAEGSGAGLEALEAMGLGGPEQSQEEEVAGDEARWWHGSGWRRGRGCRRGSRPAVVVEEGQVRSSDRRLGEDWALGLFPGSRWERGEGDEGRKSEGIGLLSLRARAWEVAL</sequence>
<dbReference type="AlphaFoldDB" id="A0A3B6HS45"/>
<dbReference type="Gramene" id="TraesCS4A03G0304400.1">
    <property type="protein sequence ID" value="TraesCS4A03G0304400.1.CDS1"/>
    <property type="gene ID" value="TraesCS4A03G0304400"/>
</dbReference>
<dbReference type="Gramene" id="TraesSTA4A03G02053560.1">
    <property type="protein sequence ID" value="TraesSTA4A03G02053560.1.CDS1"/>
    <property type="gene ID" value="TraesSTA4A03G02053560"/>
</dbReference>
<organism evidence="2">
    <name type="scientific">Triticum aestivum</name>
    <name type="common">Wheat</name>
    <dbReference type="NCBI Taxonomy" id="4565"/>
    <lineage>
        <taxon>Eukaryota</taxon>
        <taxon>Viridiplantae</taxon>
        <taxon>Streptophyta</taxon>
        <taxon>Embryophyta</taxon>
        <taxon>Tracheophyta</taxon>
        <taxon>Spermatophyta</taxon>
        <taxon>Magnoliopsida</taxon>
        <taxon>Liliopsida</taxon>
        <taxon>Poales</taxon>
        <taxon>Poaceae</taxon>
        <taxon>BOP clade</taxon>
        <taxon>Pooideae</taxon>
        <taxon>Triticodae</taxon>
        <taxon>Triticeae</taxon>
        <taxon>Triticinae</taxon>
        <taxon>Triticum</taxon>
    </lineage>
</organism>
<evidence type="ECO:0008006" key="4">
    <source>
        <dbReference type="Google" id="ProtNLM"/>
    </source>
</evidence>
<reference evidence="2" key="2">
    <citation type="submission" date="2018-10" db="UniProtKB">
        <authorList>
            <consortium name="EnsemblPlants"/>
        </authorList>
    </citation>
    <scope>IDENTIFICATION</scope>
</reference>
<evidence type="ECO:0000256" key="1">
    <source>
        <dbReference type="SAM" id="MobiDB-lite"/>
    </source>
</evidence>
<feature type="region of interest" description="Disordered" evidence="1">
    <location>
        <begin position="1"/>
        <end position="89"/>
    </location>
</feature>
<dbReference type="Proteomes" id="UP000019116">
    <property type="component" value="Chromosome 4A"/>
</dbReference>
<feature type="compositionally biased region" description="Low complexity" evidence="1">
    <location>
        <begin position="57"/>
        <end position="72"/>
    </location>
</feature>
<proteinExistence type="predicted"/>
<dbReference type="Gramene" id="TraesSYM4A03G02083530.1">
    <property type="protein sequence ID" value="TraesSYM4A03G02083530.1.CDS1"/>
    <property type="gene ID" value="TraesSYM4A03G02083530"/>
</dbReference>
<protein>
    <recommendedName>
        <fullName evidence="4">DUF834 domain-containing protein</fullName>
    </recommendedName>
</protein>
<evidence type="ECO:0000313" key="3">
    <source>
        <dbReference type="Proteomes" id="UP000019116"/>
    </source>
</evidence>
<dbReference type="EnsemblPlants" id="TraesCS4A02G138600.1">
    <property type="protein sequence ID" value="TraesCS4A02G138600.1.cds1"/>
    <property type="gene ID" value="TraesCS4A02G138600"/>
</dbReference>
<dbReference type="Gramene" id="TraesMAC4A03G02057350.1">
    <property type="protein sequence ID" value="TraesMAC4A03G02057350.1.CDS1"/>
    <property type="gene ID" value="TraesMAC4A03G02057350"/>
</dbReference>
<dbReference type="Gramene" id="TraesARI4A03G02093430.1">
    <property type="protein sequence ID" value="TraesARI4A03G02093430.1.CDS1"/>
    <property type="gene ID" value="TraesARI4A03G02093430"/>
</dbReference>
<dbReference type="Gramene" id="TraesCS4A02G138600.1">
    <property type="protein sequence ID" value="TraesCS4A02G138600.1.cds1"/>
    <property type="gene ID" value="TraesCS4A02G138600"/>
</dbReference>
<reference evidence="2" key="1">
    <citation type="submission" date="2018-08" db="EMBL/GenBank/DDBJ databases">
        <authorList>
            <person name="Rossello M."/>
        </authorList>
    </citation>
    <scope>NUCLEOTIDE SEQUENCE [LARGE SCALE GENOMIC DNA]</scope>
    <source>
        <strain evidence="2">cv. Chinese Spring</strain>
    </source>
</reference>